<feature type="repeat" description="ANK" evidence="3">
    <location>
        <begin position="46"/>
        <end position="79"/>
    </location>
</feature>
<keyword evidence="1" id="KW-0677">Repeat</keyword>
<protein>
    <submittedName>
        <fullName evidence="5">Uncharacterized protein</fullName>
    </submittedName>
</protein>
<comment type="caution">
    <text evidence="5">The sequence shown here is derived from an EMBL/GenBank/DDBJ whole genome shotgun (WGS) entry which is preliminary data.</text>
</comment>
<sequence>MSTPHSNDFHMLWKYARSGDEVKVRQLIEESAAVARNLINLKHHRKGTTPLMEAAAYRCNEPIVSELIASGADVNEVDDTKLKNTALHYAAKTNRDPLVVETLLEAGADPYAVNRKGFTPLDIARQKRRKAVGAVLLNYMKVHAGWLFLRGKFRWNKRWGVVVACNKQRTSTELCIFRQPGDLRPLVVMLIDEAARMTQFPSTDSYSWLQRNYAFVFDKPVMCHRVKREKFTRSPICKKTMSLDDVRTLHYVFAADSLNNLNQWRRVLQSSNFDPLEGCSSMNRSSLVEAQNGELYYWPQELVENLRSTVLREQELQRQGSIDAQKQQLGATPDQRSTVATTGVPDPLASAQPVQPSTVYRMPDDEASPNSLVQGSAGQTADRSSAVHFASPHAVDRNAVSPVAVQQPFNDEPRRTSSSASIVSGEGPESTDPEFAPGMVFLPGSKVPQQHSHPSKNEVGQDEEADRRNDLAGQLL</sequence>
<feature type="repeat" description="ANK" evidence="3">
    <location>
        <begin position="82"/>
        <end position="115"/>
    </location>
</feature>
<dbReference type="Gene3D" id="2.30.29.30">
    <property type="entry name" value="Pleckstrin-homology domain (PH domain)/Phosphotyrosine-binding domain (PTB)"/>
    <property type="match status" value="1"/>
</dbReference>
<evidence type="ECO:0000313" key="6">
    <source>
        <dbReference type="Proteomes" id="UP001162060"/>
    </source>
</evidence>
<keyword evidence="2 3" id="KW-0040">ANK repeat</keyword>
<dbReference type="SMART" id="SM00248">
    <property type="entry name" value="ANK"/>
    <property type="match status" value="3"/>
</dbReference>
<dbReference type="GO" id="GO:0085020">
    <property type="term" value="P:protein K6-linked ubiquitination"/>
    <property type="evidence" value="ECO:0007669"/>
    <property type="project" value="TreeGrafter"/>
</dbReference>
<accession>A0AAV1TCQ4</accession>
<feature type="region of interest" description="Disordered" evidence="4">
    <location>
        <begin position="398"/>
        <end position="476"/>
    </location>
</feature>
<dbReference type="InterPro" id="IPR002110">
    <property type="entry name" value="Ankyrin_rpt"/>
</dbReference>
<dbReference type="PANTHER" id="PTHR24171">
    <property type="entry name" value="ANKYRIN REPEAT DOMAIN-CONTAINING PROTEIN 39-RELATED"/>
    <property type="match status" value="1"/>
</dbReference>
<dbReference type="Gene3D" id="1.25.40.20">
    <property type="entry name" value="Ankyrin repeat-containing domain"/>
    <property type="match status" value="1"/>
</dbReference>
<evidence type="ECO:0000256" key="2">
    <source>
        <dbReference type="ARBA" id="ARBA00023043"/>
    </source>
</evidence>
<dbReference type="InterPro" id="IPR011993">
    <property type="entry name" value="PH-like_dom_sf"/>
</dbReference>
<dbReference type="EMBL" id="CAKLBY020000035">
    <property type="protein sequence ID" value="CAK7910301.1"/>
    <property type="molecule type" value="Genomic_DNA"/>
</dbReference>
<name>A0AAV1TCQ4_9STRA</name>
<dbReference type="Proteomes" id="UP001162060">
    <property type="component" value="Unassembled WGS sequence"/>
</dbReference>
<dbReference type="Pfam" id="PF12796">
    <property type="entry name" value="Ank_2"/>
    <property type="match status" value="1"/>
</dbReference>
<dbReference type="InterPro" id="IPR036770">
    <property type="entry name" value="Ankyrin_rpt-contain_sf"/>
</dbReference>
<dbReference type="PROSITE" id="PS50088">
    <property type="entry name" value="ANK_REPEAT"/>
    <property type="match status" value="2"/>
</dbReference>
<feature type="compositionally biased region" description="Polar residues" evidence="4">
    <location>
        <begin position="368"/>
        <end position="383"/>
    </location>
</feature>
<dbReference type="GO" id="GO:0004842">
    <property type="term" value="F:ubiquitin-protein transferase activity"/>
    <property type="evidence" value="ECO:0007669"/>
    <property type="project" value="TreeGrafter"/>
</dbReference>
<dbReference type="SUPFAM" id="SSF48403">
    <property type="entry name" value="Ankyrin repeat"/>
    <property type="match status" value="1"/>
</dbReference>
<organism evidence="5 6">
    <name type="scientific">Peronospora matthiolae</name>
    <dbReference type="NCBI Taxonomy" id="2874970"/>
    <lineage>
        <taxon>Eukaryota</taxon>
        <taxon>Sar</taxon>
        <taxon>Stramenopiles</taxon>
        <taxon>Oomycota</taxon>
        <taxon>Peronosporomycetes</taxon>
        <taxon>Peronosporales</taxon>
        <taxon>Peronosporaceae</taxon>
        <taxon>Peronospora</taxon>
    </lineage>
</organism>
<reference evidence="5" key="1">
    <citation type="submission" date="2024-01" db="EMBL/GenBank/DDBJ databases">
        <authorList>
            <person name="Webb A."/>
        </authorList>
    </citation>
    <scope>NUCLEOTIDE SEQUENCE</scope>
    <source>
        <strain evidence="5">Pm1</strain>
    </source>
</reference>
<proteinExistence type="predicted"/>
<evidence type="ECO:0000313" key="5">
    <source>
        <dbReference type="EMBL" id="CAK7910301.1"/>
    </source>
</evidence>
<evidence type="ECO:0000256" key="3">
    <source>
        <dbReference type="PROSITE-ProRule" id="PRU00023"/>
    </source>
</evidence>
<dbReference type="PANTHER" id="PTHR24171:SF8">
    <property type="entry name" value="BRCA1-ASSOCIATED RING DOMAIN PROTEIN 1"/>
    <property type="match status" value="1"/>
</dbReference>
<gene>
    <name evidence="5" type="ORF">PM001_LOCUS4110</name>
</gene>
<dbReference type="AlphaFoldDB" id="A0AAV1TCQ4"/>
<dbReference type="SUPFAM" id="SSF50729">
    <property type="entry name" value="PH domain-like"/>
    <property type="match status" value="1"/>
</dbReference>
<dbReference type="PROSITE" id="PS50297">
    <property type="entry name" value="ANK_REP_REGION"/>
    <property type="match status" value="2"/>
</dbReference>
<evidence type="ECO:0000256" key="1">
    <source>
        <dbReference type="ARBA" id="ARBA00022737"/>
    </source>
</evidence>
<evidence type="ECO:0000256" key="4">
    <source>
        <dbReference type="SAM" id="MobiDB-lite"/>
    </source>
</evidence>
<feature type="region of interest" description="Disordered" evidence="4">
    <location>
        <begin position="320"/>
        <end position="385"/>
    </location>
</feature>
<feature type="compositionally biased region" description="Polar residues" evidence="4">
    <location>
        <begin position="320"/>
        <end position="341"/>
    </location>
</feature>